<dbReference type="RefSeq" id="WP_198109883.1">
    <property type="nucleotide sequence ID" value="NZ_JAEDAK010000002.1"/>
</dbReference>
<dbReference type="Proteomes" id="UP000613266">
    <property type="component" value="Unassembled WGS sequence"/>
</dbReference>
<sequence>MTEVHYLRWVRASALYDLIVTWPLATPWTLSLLLAQLGELHQQLGLPGQLPAPDALHLLLGSLLGSLVLVWAGLRVWRPSVLLGRLDLLTRVAFLSWELWAVAQGLSPLLLGFAFFEALFGVAQAWPLRQPALKGGCSDAAVPRCPAASRS</sequence>
<reference evidence="2" key="1">
    <citation type="submission" date="2020-12" db="EMBL/GenBank/DDBJ databases">
        <title>The genome sequence of Inhella sp. 1Y17.</title>
        <authorList>
            <person name="Liu Y."/>
        </authorList>
    </citation>
    <scope>NUCLEOTIDE SEQUENCE</scope>
    <source>
        <strain evidence="2">1Y17</strain>
    </source>
</reference>
<dbReference type="EMBL" id="JAEDAK010000002">
    <property type="protein sequence ID" value="MBH9576284.1"/>
    <property type="molecule type" value="Genomic_DNA"/>
</dbReference>
<gene>
    <name evidence="2" type="ORF">I7X39_05110</name>
</gene>
<keyword evidence="1" id="KW-0812">Transmembrane</keyword>
<dbReference type="AlphaFoldDB" id="A0A931J2D3"/>
<protein>
    <submittedName>
        <fullName evidence="2">Uncharacterized protein</fullName>
    </submittedName>
</protein>
<evidence type="ECO:0000313" key="3">
    <source>
        <dbReference type="Proteomes" id="UP000613266"/>
    </source>
</evidence>
<evidence type="ECO:0000256" key="1">
    <source>
        <dbReference type="SAM" id="Phobius"/>
    </source>
</evidence>
<feature type="transmembrane region" description="Helical" evidence="1">
    <location>
        <begin position="12"/>
        <end position="35"/>
    </location>
</feature>
<organism evidence="2 3">
    <name type="scientific">Inhella proteolytica</name>
    <dbReference type="NCBI Taxonomy" id="2795029"/>
    <lineage>
        <taxon>Bacteria</taxon>
        <taxon>Pseudomonadati</taxon>
        <taxon>Pseudomonadota</taxon>
        <taxon>Betaproteobacteria</taxon>
        <taxon>Burkholderiales</taxon>
        <taxon>Sphaerotilaceae</taxon>
        <taxon>Inhella</taxon>
    </lineage>
</organism>
<comment type="caution">
    <text evidence="2">The sequence shown here is derived from an EMBL/GenBank/DDBJ whole genome shotgun (WGS) entry which is preliminary data.</text>
</comment>
<proteinExistence type="predicted"/>
<keyword evidence="3" id="KW-1185">Reference proteome</keyword>
<name>A0A931J2D3_9BURK</name>
<evidence type="ECO:0000313" key="2">
    <source>
        <dbReference type="EMBL" id="MBH9576284.1"/>
    </source>
</evidence>
<feature type="transmembrane region" description="Helical" evidence="1">
    <location>
        <begin position="55"/>
        <end position="74"/>
    </location>
</feature>
<accession>A0A931J2D3</accession>
<keyword evidence="1" id="KW-1133">Transmembrane helix</keyword>
<keyword evidence="1" id="KW-0472">Membrane</keyword>